<dbReference type="InterPro" id="IPR000878">
    <property type="entry name" value="4pyrrol_Mease"/>
</dbReference>
<dbReference type="RefSeq" id="WP_377868276.1">
    <property type="nucleotide sequence ID" value="NZ_JBHMAY010000005.1"/>
</dbReference>
<dbReference type="Pfam" id="PF00590">
    <property type="entry name" value="TP_methylase"/>
    <property type="match status" value="1"/>
</dbReference>
<dbReference type="InterPro" id="IPR012818">
    <property type="entry name" value="CbiE"/>
</dbReference>
<gene>
    <name evidence="7" type="primary">cbiE</name>
    <name evidence="7" type="ORF">ACFORO_08155</name>
</gene>
<evidence type="ECO:0000256" key="1">
    <source>
        <dbReference type="ARBA" id="ARBA00004953"/>
    </source>
</evidence>
<organism evidence="7 8">
    <name type="scientific">Amycolatopsis halotolerans</name>
    <dbReference type="NCBI Taxonomy" id="330083"/>
    <lineage>
        <taxon>Bacteria</taxon>
        <taxon>Bacillati</taxon>
        <taxon>Actinomycetota</taxon>
        <taxon>Actinomycetes</taxon>
        <taxon>Pseudonocardiales</taxon>
        <taxon>Pseudonocardiaceae</taxon>
        <taxon>Amycolatopsis</taxon>
    </lineage>
</organism>
<dbReference type="PANTHER" id="PTHR43182:SF1">
    <property type="entry name" value="COBALT-PRECORRIN-7 C(5)-METHYLTRANSFERASE"/>
    <property type="match status" value="1"/>
</dbReference>
<name>A0ABV7QCU9_9PSEU</name>
<evidence type="ECO:0000256" key="2">
    <source>
        <dbReference type="ARBA" id="ARBA00022573"/>
    </source>
</evidence>
<dbReference type="CDD" id="cd11644">
    <property type="entry name" value="Precorrin-6Y-MT"/>
    <property type="match status" value="1"/>
</dbReference>
<dbReference type="SUPFAM" id="SSF53790">
    <property type="entry name" value="Tetrapyrrole methylase"/>
    <property type="match status" value="1"/>
</dbReference>
<dbReference type="EMBL" id="JBHRWI010000012">
    <property type="protein sequence ID" value="MFC3510133.1"/>
    <property type="molecule type" value="Genomic_DNA"/>
</dbReference>
<dbReference type="SUPFAM" id="SSF53335">
    <property type="entry name" value="S-adenosyl-L-methionine-dependent methyltransferases"/>
    <property type="match status" value="1"/>
</dbReference>
<feature type="domain" description="Tetrapyrrole methylase" evidence="6">
    <location>
        <begin position="6"/>
        <end position="179"/>
    </location>
</feature>
<keyword evidence="5" id="KW-0949">S-adenosyl-L-methionine</keyword>
<dbReference type="NCBIfam" id="TIGR02467">
    <property type="entry name" value="CbiE"/>
    <property type="match status" value="1"/>
</dbReference>
<dbReference type="InterPro" id="IPR014777">
    <property type="entry name" value="4pyrrole_Mease_sub1"/>
</dbReference>
<keyword evidence="3" id="KW-0489">Methyltransferase</keyword>
<dbReference type="Proteomes" id="UP001595764">
    <property type="component" value="Unassembled WGS sequence"/>
</dbReference>
<evidence type="ECO:0000259" key="6">
    <source>
        <dbReference type="Pfam" id="PF00590"/>
    </source>
</evidence>
<dbReference type="InterPro" id="IPR014776">
    <property type="entry name" value="4pyrrole_Mease_sub2"/>
</dbReference>
<dbReference type="PANTHER" id="PTHR43182">
    <property type="entry name" value="COBALT-PRECORRIN-6B C(15)-METHYLTRANSFERASE (DECARBOXYLATING)"/>
    <property type="match status" value="1"/>
</dbReference>
<keyword evidence="2" id="KW-0169">Cobalamin biosynthesis</keyword>
<dbReference type="Gene3D" id="3.40.50.150">
    <property type="entry name" value="Vaccinia Virus protein VP39"/>
    <property type="match status" value="1"/>
</dbReference>
<dbReference type="InterPro" id="IPR006365">
    <property type="entry name" value="Cbl_synth_CobL"/>
</dbReference>
<comment type="pathway">
    <text evidence="1">Cofactor biosynthesis; adenosylcobalamin biosynthesis.</text>
</comment>
<dbReference type="InterPro" id="IPR014008">
    <property type="entry name" value="Cbl_synth_MTase_CbiT"/>
</dbReference>
<sequence length="382" mass="40649">MREESRLTVVGIGADGWAGLTPAARDAVRQADVVLGAERQLKSLPEDLRTQAWPSPLLPALDELLSEQTGRVCVLASGDPFLSGIATTLRDRGYALDVHPAVSSVTLARARLGWSFEETEVVTVVGRAVHRVARALAPNRKLLVLGGSATELRELLNARGYGDSALTALENLGADDERISDGWTRDPGPLTVFAVRCQGPGLPLIGLPDDAFEHDGQLTKRDLRASALARLAPNPGELLWDVGAGAGSIGIEWSRAHALNRAVAIERDPARAERVQRNANTLGVPELQVVTGPAPEALAELPRPDAIFIGGGLTVPGVLDQCVETDARIVAHGVTLEAEQLLAAAYARHGGELQRISVEHAKPLGGFTGWTPSRAVTQWSWK</sequence>
<evidence type="ECO:0000256" key="3">
    <source>
        <dbReference type="ARBA" id="ARBA00022603"/>
    </source>
</evidence>
<evidence type="ECO:0000256" key="4">
    <source>
        <dbReference type="ARBA" id="ARBA00022679"/>
    </source>
</evidence>
<dbReference type="InterPro" id="IPR029063">
    <property type="entry name" value="SAM-dependent_MTases_sf"/>
</dbReference>
<evidence type="ECO:0000256" key="5">
    <source>
        <dbReference type="ARBA" id="ARBA00022691"/>
    </source>
</evidence>
<accession>A0ABV7QCU9</accession>
<dbReference type="InterPro" id="IPR050714">
    <property type="entry name" value="Cobalamin_biosynth_MTase"/>
</dbReference>
<dbReference type="Gene3D" id="3.30.950.10">
    <property type="entry name" value="Methyltransferase, Cobalt-precorrin-4 Transmethylase, Domain 2"/>
    <property type="match status" value="1"/>
</dbReference>
<keyword evidence="4" id="KW-0808">Transferase</keyword>
<dbReference type="NCBIfam" id="TIGR02469">
    <property type="entry name" value="CbiT"/>
    <property type="match status" value="1"/>
</dbReference>
<keyword evidence="8" id="KW-1185">Reference proteome</keyword>
<dbReference type="PIRSF" id="PIRSF036428">
    <property type="entry name" value="CobL"/>
    <property type="match status" value="1"/>
</dbReference>
<reference evidence="8" key="1">
    <citation type="journal article" date="2019" name="Int. J. Syst. Evol. Microbiol.">
        <title>The Global Catalogue of Microorganisms (GCM) 10K type strain sequencing project: providing services to taxonomists for standard genome sequencing and annotation.</title>
        <authorList>
            <consortium name="The Broad Institute Genomics Platform"/>
            <consortium name="The Broad Institute Genome Sequencing Center for Infectious Disease"/>
            <person name="Wu L."/>
            <person name="Ma J."/>
        </authorList>
    </citation>
    <scope>NUCLEOTIDE SEQUENCE [LARGE SCALE GENOMIC DNA]</scope>
    <source>
        <strain evidence="8">CGMCC 4.7682</strain>
    </source>
</reference>
<dbReference type="InterPro" id="IPR035996">
    <property type="entry name" value="4pyrrol_Methylase_sf"/>
</dbReference>
<comment type="caution">
    <text evidence="7">The sequence shown here is derived from an EMBL/GenBank/DDBJ whole genome shotgun (WGS) entry which is preliminary data.</text>
</comment>
<evidence type="ECO:0000313" key="7">
    <source>
        <dbReference type="EMBL" id="MFC3510133.1"/>
    </source>
</evidence>
<evidence type="ECO:0000313" key="8">
    <source>
        <dbReference type="Proteomes" id="UP001595764"/>
    </source>
</evidence>
<proteinExistence type="predicted"/>
<protein>
    <submittedName>
        <fullName evidence="7">Precorrin-6y C5,15-methyltransferase (Decarboxylating) subunit CbiE</fullName>
    </submittedName>
</protein>
<dbReference type="Gene3D" id="3.40.1010.10">
    <property type="entry name" value="Cobalt-precorrin-4 Transmethylase, Domain 1"/>
    <property type="match status" value="1"/>
</dbReference>